<sequence>MLRRIRHHSMGAPILASSDDQDLRLPALQENSSALLIGDEVVVATSVSSSDELIRALRCQVRQLEEAQERSSRLNNWLLASLGVLLAFRFFRSLI</sequence>
<feature type="coiled-coil region" evidence="1">
    <location>
        <begin position="47"/>
        <end position="74"/>
    </location>
</feature>
<evidence type="ECO:0000313" key="2">
    <source>
        <dbReference type="EMBL" id="VEL29912.1"/>
    </source>
</evidence>
<accession>A0A3S5C1V2</accession>
<evidence type="ECO:0000256" key="1">
    <source>
        <dbReference type="SAM" id="Coils"/>
    </source>
</evidence>
<keyword evidence="1" id="KW-0175">Coiled coil</keyword>
<protein>
    <submittedName>
        <fullName evidence="2">Uncharacterized protein</fullName>
    </submittedName>
</protein>
<evidence type="ECO:0000313" key="3">
    <source>
        <dbReference type="Proteomes" id="UP000784294"/>
    </source>
</evidence>
<name>A0A3S5C1V2_9PLAT</name>
<gene>
    <name evidence="2" type="ORF">PXEA_LOCUS23352</name>
</gene>
<organism evidence="2 3">
    <name type="scientific">Protopolystoma xenopodis</name>
    <dbReference type="NCBI Taxonomy" id="117903"/>
    <lineage>
        <taxon>Eukaryota</taxon>
        <taxon>Metazoa</taxon>
        <taxon>Spiralia</taxon>
        <taxon>Lophotrochozoa</taxon>
        <taxon>Platyhelminthes</taxon>
        <taxon>Monogenea</taxon>
        <taxon>Polyopisthocotylea</taxon>
        <taxon>Polystomatidea</taxon>
        <taxon>Polystomatidae</taxon>
        <taxon>Protopolystoma</taxon>
    </lineage>
</organism>
<keyword evidence="3" id="KW-1185">Reference proteome</keyword>
<reference evidence="2" key="1">
    <citation type="submission" date="2018-11" db="EMBL/GenBank/DDBJ databases">
        <authorList>
            <consortium name="Pathogen Informatics"/>
        </authorList>
    </citation>
    <scope>NUCLEOTIDE SEQUENCE</scope>
</reference>
<proteinExistence type="predicted"/>
<dbReference type="AlphaFoldDB" id="A0A3S5C1V2"/>
<dbReference type="EMBL" id="CAAALY010107548">
    <property type="protein sequence ID" value="VEL29912.1"/>
    <property type="molecule type" value="Genomic_DNA"/>
</dbReference>
<comment type="caution">
    <text evidence="2">The sequence shown here is derived from an EMBL/GenBank/DDBJ whole genome shotgun (WGS) entry which is preliminary data.</text>
</comment>
<dbReference type="Proteomes" id="UP000784294">
    <property type="component" value="Unassembled WGS sequence"/>
</dbReference>